<evidence type="ECO:0000313" key="2">
    <source>
        <dbReference type="Proteomes" id="UP000435648"/>
    </source>
</evidence>
<organism evidence="1 2">
    <name type="scientific">Stappia indica</name>
    <dbReference type="NCBI Taxonomy" id="538381"/>
    <lineage>
        <taxon>Bacteria</taxon>
        <taxon>Pseudomonadati</taxon>
        <taxon>Pseudomonadota</taxon>
        <taxon>Alphaproteobacteria</taxon>
        <taxon>Hyphomicrobiales</taxon>
        <taxon>Stappiaceae</taxon>
        <taxon>Stappia</taxon>
    </lineage>
</organism>
<evidence type="ECO:0000313" key="1">
    <source>
        <dbReference type="EMBL" id="QGZ36818.1"/>
    </source>
</evidence>
<dbReference type="KEGG" id="siw:GH266_21390"/>
<name>A0A857CD87_9HYPH</name>
<protein>
    <submittedName>
        <fullName evidence="1">Uncharacterized protein</fullName>
    </submittedName>
</protein>
<gene>
    <name evidence="1" type="ORF">GH266_21390</name>
</gene>
<dbReference type="EMBL" id="CP046908">
    <property type="protein sequence ID" value="QGZ36818.1"/>
    <property type="molecule type" value="Genomic_DNA"/>
</dbReference>
<proteinExistence type="predicted"/>
<dbReference type="AlphaFoldDB" id="A0A857CD87"/>
<reference evidence="1 2" key="1">
    <citation type="submission" date="2019-12" db="EMBL/GenBank/DDBJ databases">
        <title>The genome of Stappia indica PHM037.</title>
        <authorList>
            <person name="Kacar D."/>
            <person name="Galan B."/>
            <person name="Canedo L."/>
            <person name="Rodriguez P."/>
            <person name="de la Calle F."/>
            <person name="Garcia J.L."/>
        </authorList>
    </citation>
    <scope>NUCLEOTIDE SEQUENCE [LARGE SCALE GENOMIC DNA]</scope>
    <source>
        <strain evidence="1 2">PHM037</strain>
    </source>
</reference>
<dbReference type="OrthoDB" id="8433260at2"/>
<dbReference type="RefSeq" id="WP_158195638.1">
    <property type="nucleotide sequence ID" value="NZ_CP046908.1"/>
</dbReference>
<accession>A0A857CD87</accession>
<sequence length="471" mass="52529">MPDRRLLTEKIRSYLQALSPRAVQTLLRGLEGARARGSDDPHLDLILDACLSAVRPDTGIVLDAEPRENWLQRLFFAPVEDMLVTEMLPSKERGRITRSSLPQIWTWISRDIAPDRVSVALQISRRLETEPDDVIEQAVSLRRNVLAPMEKALAEAHADDRAHQKLSMLVGGERALRDVEDLVAAFREGAWLEALRESLPERLTEWDFKPGSPSLTRIKAVTDRHGEERALIASIVLDRVEAPESMLSLAAALAGSMSIRKIAESSYSVFAEMALSEVERYAGIACGDCTNLKLSGAIDAYTRIVKVLDRQFDLMEKPAWHKRVAETRRQLSALVARELEAATGSIRRLLVVPKVAPGTEPEVDVVLLEEAHRGIMLVNKMRDAAENLAVNEITARTRHALDQSLDIKTRSLLASLAAAREDERKAHLLTVDIAIDLCEAFYGKDYADQLRRSRKAALTPKPKQEIRQAAS</sequence>
<dbReference type="Proteomes" id="UP000435648">
    <property type="component" value="Chromosome"/>
</dbReference>